<accession>A0A0E9VC84</accession>
<sequence>MMVKYHANQCYNNMSSIHSYVTDICLFFAQRNFAEFFFVLYWYVLIVPQK</sequence>
<dbReference type="AlphaFoldDB" id="A0A0E9VC84"/>
<reference evidence="2" key="1">
    <citation type="submission" date="2014-11" db="EMBL/GenBank/DDBJ databases">
        <authorList>
            <person name="Amaro Gonzalez C."/>
        </authorList>
    </citation>
    <scope>NUCLEOTIDE SEQUENCE</scope>
</reference>
<keyword evidence="1" id="KW-0812">Transmembrane</keyword>
<evidence type="ECO:0000313" key="2">
    <source>
        <dbReference type="EMBL" id="JAH75672.1"/>
    </source>
</evidence>
<protein>
    <submittedName>
        <fullName evidence="2">Uncharacterized protein</fullName>
    </submittedName>
</protein>
<keyword evidence="1" id="KW-0472">Membrane</keyword>
<keyword evidence="1" id="KW-1133">Transmembrane helix</keyword>
<name>A0A0E9VC84_ANGAN</name>
<reference evidence="2" key="2">
    <citation type="journal article" date="2015" name="Fish Shellfish Immunol.">
        <title>Early steps in the European eel (Anguilla anguilla)-Vibrio vulnificus interaction in the gills: Role of the RtxA13 toxin.</title>
        <authorList>
            <person name="Callol A."/>
            <person name="Pajuelo D."/>
            <person name="Ebbesson L."/>
            <person name="Teles M."/>
            <person name="MacKenzie S."/>
            <person name="Amaro C."/>
        </authorList>
    </citation>
    <scope>NUCLEOTIDE SEQUENCE</scope>
</reference>
<proteinExistence type="predicted"/>
<evidence type="ECO:0000256" key="1">
    <source>
        <dbReference type="SAM" id="Phobius"/>
    </source>
</evidence>
<organism evidence="2">
    <name type="scientific">Anguilla anguilla</name>
    <name type="common">European freshwater eel</name>
    <name type="synonym">Muraena anguilla</name>
    <dbReference type="NCBI Taxonomy" id="7936"/>
    <lineage>
        <taxon>Eukaryota</taxon>
        <taxon>Metazoa</taxon>
        <taxon>Chordata</taxon>
        <taxon>Craniata</taxon>
        <taxon>Vertebrata</taxon>
        <taxon>Euteleostomi</taxon>
        <taxon>Actinopterygii</taxon>
        <taxon>Neopterygii</taxon>
        <taxon>Teleostei</taxon>
        <taxon>Anguilliformes</taxon>
        <taxon>Anguillidae</taxon>
        <taxon>Anguilla</taxon>
    </lineage>
</organism>
<dbReference type="EMBL" id="GBXM01032905">
    <property type="protein sequence ID" value="JAH75672.1"/>
    <property type="molecule type" value="Transcribed_RNA"/>
</dbReference>
<feature type="transmembrane region" description="Helical" evidence="1">
    <location>
        <begin position="20"/>
        <end position="44"/>
    </location>
</feature>